<keyword evidence="1" id="KW-1133">Transmembrane helix</keyword>
<name>A0A5J4KGM2_9CHLR</name>
<sequence length="64" mass="6935">MPVLLMVAATSMRNAANADNMRGLLLILLVVAIGLILAGAVIALWTLYNHIKARSTNSDRFPEE</sequence>
<reference evidence="2 3" key="1">
    <citation type="submission" date="2019-10" db="EMBL/GenBank/DDBJ databases">
        <title>Dictyobacter vulcani sp. nov., within the class Ktedonobacteria, isolated from soil of volcanic Mt. Zao.</title>
        <authorList>
            <person name="Zheng Y."/>
            <person name="Wang C.M."/>
            <person name="Sakai Y."/>
            <person name="Abe K."/>
            <person name="Yokota A."/>
            <person name="Yabe S."/>
        </authorList>
    </citation>
    <scope>NUCLEOTIDE SEQUENCE [LARGE SCALE GENOMIC DNA]</scope>
    <source>
        <strain evidence="2 3">W12</strain>
    </source>
</reference>
<keyword evidence="3" id="KW-1185">Reference proteome</keyword>
<feature type="transmembrane region" description="Helical" evidence="1">
    <location>
        <begin position="25"/>
        <end position="48"/>
    </location>
</feature>
<organism evidence="2 3">
    <name type="scientific">Dictyobacter vulcani</name>
    <dbReference type="NCBI Taxonomy" id="2607529"/>
    <lineage>
        <taxon>Bacteria</taxon>
        <taxon>Bacillati</taxon>
        <taxon>Chloroflexota</taxon>
        <taxon>Ktedonobacteria</taxon>
        <taxon>Ktedonobacterales</taxon>
        <taxon>Dictyobacteraceae</taxon>
        <taxon>Dictyobacter</taxon>
    </lineage>
</organism>
<dbReference type="RefSeq" id="WP_151754752.1">
    <property type="nucleotide sequence ID" value="NZ_BKZW01000001.1"/>
</dbReference>
<keyword evidence="1" id="KW-0812">Transmembrane</keyword>
<gene>
    <name evidence="2" type="ORF">KDW_08170</name>
</gene>
<accession>A0A5J4KGM2</accession>
<evidence type="ECO:0000313" key="3">
    <source>
        <dbReference type="Proteomes" id="UP000326912"/>
    </source>
</evidence>
<dbReference type="Proteomes" id="UP000326912">
    <property type="component" value="Unassembled WGS sequence"/>
</dbReference>
<keyword evidence="1" id="KW-0472">Membrane</keyword>
<protein>
    <submittedName>
        <fullName evidence="2">Uncharacterized protein</fullName>
    </submittedName>
</protein>
<dbReference type="AlphaFoldDB" id="A0A5J4KGM2"/>
<proteinExistence type="predicted"/>
<dbReference type="EMBL" id="BKZW01000001">
    <property type="protein sequence ID" value="GER86655.1"/>
    <property type="molecule type" value="Genomic_DNA"/>
</dbReference>
<evidence type="ECO:0000256" key="1">
    <source>
        <dbReference type="SAM" id="Phobius"/>
    </source>
</evidence>
<evidence type="ECO:0000313" key="2">
    <source>
        <dbReference type="EMBL" id="GER86655.1"/>
    </source>
</evidence>
<comment type="caution">
    <text evidence="2">The sequence shown here is derived from an EMBL/GenBank/DDBJ whole genome shotgun (WGS) entry which is preliminary data.</text>
</comment>